<gene>
    <name evidence="1" type="ORF">ACFPOF_06375</name>
</gene>
<dbReference type="EMBL" id="JBHSMI010000012">
    <property type="protein sequence ID" value="MFC5402358.1"/>
    <property type="molecule type" value="Genomic_DNA"/>
</dbReference>
<proteinExistence type="predicted"/>
<dbReference type="Proteomes" id="UP001596113">
    <property type="component" value="Unassembled WGS sequence"/>
</dbReference>
<protein>
    <submittedName>
        <fullName evidence="1">Uncharacterized protein</fullName>
    </submittedName>
</protein>
<organism evidence="1 2">
    <name type="scientific">Cohnella soli</name>
    <dbReference type="NCBI Taxonomy" id="425005"/>
    <lineage>
        <taxon>Bacteria</taxon>
        <taxon>Bacillati</taxon>
        <taxon>Bacillota</taxon>
        <taxon>Bacilli</taxon>
        <taxon>Bacillales</taxon>
        <taxon>Paenibacillaceae</taxon>
        <taxon>Cohnella</taxon>
    </lineage>
</organism>
<keyword evidence="2" id="KW-1185">Reference proteome</keyword>
<reference evidence="2" key="1">
    <citation type="journal article" date="2019" name="Int. J. Syst. Evol. Microbiol.">
        <title>The Global Catalogue of Microorganisms (GCM) 10K type strain sequencing project: providing services to taxonomists for standard genome sequencing and annotation.</title>
        <authorList>
            <consortium name="The Broad Institute Genomics Platform"/>
            <consortium name="The Broad Institute Genome Sequencing Center for Infectious Disease"/>
            <person name="Wu L."/>
            <person name="Ma J."/>
        </authorList>
    </citation>
    <scope>NUCLEOTIDE SEQUENCE [LARGE SCALE GENOMIC DNA]</scope>
    <source>
        <strain evidence="2">CGMCC 1.18575</strain>
    </source>
</reference>
<comment type="caution">
    <text evidence="1">The sequence shown here is derived from an EMBL/GenBank/DDBJ whole genome shotgun (WGS) entry which is preliminary data.</text>
</comment>
<evidence type="ECO:0000313" key="1">
    <source>
        <dbReference type="EMBL" id="MFC5402358.1"/>
    </source>
</evidence>
<name>A0ABW0HMX3_9BACL</name>
<sequence length="84" mass="9559">MGAFIAQQPNGLYCRFSEVVDCPTHYNMTRDDLLNNHTGTVPSKAVGEDILNNYLKPFSEVIERFAPNNMTQEEFDKLVKEMSS</sequence>
<dbReference type="RefSeq" id="WP_378130733.1">
    <property type="nucleotide sequence ID" value="NZ_JBHSMI010000012.1"/>
</dbReference>
<evidence type="ECO:0000313" key="2">
    <source>
        <dbReference type="Proteomes" id="UP001596113"/>
    </source>
</evidence>
<accession>A0ABW0HMX3</accession>